<dbReference type="Proteomes" id="UP001225378">
    <property type="component" value="Chromosome"/>
</dbReference>
<dbReference type="InterPro" id="IPR005302">
    <property type="entry name" value="MoCF_Sase_C"/>
</dbReference>
<name>A0AAU7NTG3_9GAMM</name>
<proteinExistence type="predicted"/>
<dbReference type="SUPFAM" id="SSF141673">
    <property type="entry name" value="MOSC N-terminal domain-like"/>
    <property type="match status" value="1"/>
</dbReference>
<dbReference type="GO" id="GO:0030151">
    <property type="term" value="F:molybdenum ion binding"/>
    <property type="evidence" value="ECO:0007669"/>
    <property type="project" value="InterPro"/>
</dbReference>
<dbReference type="InterPro" id="IPR011037">
    <property type="entry name" value="Pyrv_Knase-like_insert_dom_sf"/>
</dbReference>
<dbReference type="AlphaFoldDB" id="A0AAU7NTG3"/>
<dbReference type="PROSITE" id="PS51340">
    <property type="entry name" value="MOSC"/>
    <property type="match status" value="1"/>
</dbReference>
<dbReference type="PANTHER" id="PTHR14237:SF19">
    <property type="entry name" value="MITOCHONDRIAL AMIDOXIME REDUCING COMPONENT 1"/>
    <property type="match status" value="1"/>
</dbReference>
<dbReference type="GO" id="GO:0030170">
    <property type="term" value="F:pyridoxal phosphate binding"/>
    <property type="evidence" value="ECO:0007669"/>
    <property type="project" value="InterPro"/>
</dbReference>
<accession>A0AAU7NTG3</accession>
<reference evidence="2 3" key="1">
    <citation type="journal article" date="2024" name="Microbiology">
        <title>Methylomarinum rosea sp. nov., a novel halophilic methanotrophic bacterium from the hypersaline Lake Elton.</title>
        <authorList>
            <person name="Suleimanov R.Z."/>
            <person name="Oshkin I.Y."/>
            <person name="Danilova O.V."/>
            <person name="Suzina N.E."/>
            <person name="Dedysh S.N."/>
        </authorList>
    </citation>
    <scope>NUCLEOTIDE SEQUENCE [LARGE SCALE GENOMIC DNA]</scope>
    <source>
        <strain evidence="2 3">Ch1-1</strain>
    </source>
</reference>
<dbReference type="InterPro" id="IPR005303">
    <property type="entry name" value="MOCOS_middle"/>
</dbReference>
<dbReference type="PANTHER" id="PTHR14237">
    <property type="entry name" value="MOLYBDOPTERIN COFACTOR SULFURASE MOSC"/>
    <property type="match status" value="1"/>
</dbReference>
<dbReference type="Pfam" id="PF03473">
    <property type="entry name" value="MOSC"/>
    <property type="match status" value="1"/>
</dbReference>
<evidence type="ECO:0000313" key="3">
    <source>
        <dbReference type="Proteomes" id="UP001225378"/>
    </source>
</evidence>
<evidence type="ECO:0000259" key="1">
    <source>
        <dbReference type="PROSITE" id="PS51340"/>
    </source>
</evidence>
<organism evidence="2 3">
    <name type="scientific">Methylomarinum roseum</name>
    <dbReference type="NCBI Taxonomy" id="3067653"/>
    <lineage>
        <taxon>Bacteria</taxon>
        <taxon>Pseudomonadati</taxon>
        <taxon>Pseudomonadota</taxon>
        <taxon>Gammaproteobacteria</taxon>
        <taxon>Methylococcales</taxon>
        <taxon>Methylococcaceae</taxon>
        <taxon>Methylomarinum</taxon>
    </lineage>
</organism>
<dbReference type="KEGG" id="mech:Q9L42_018460"/>
<dbReference type="SUPFAM" id="SSF50800">
    <property type="entry name" value="PK beta-barrel domain-like"/>
    <property type="match status" value="1"/>
</dbReference>
<sequence>MAALSLTQIYLYPVKSLGGISVQHWPVDGKGLLYDRKWMLVDENNRFLSQRRLPNMALIKTRISADELILSTPEQQQFALPLQPDAGDPLEVDIWHDRCLARAVSREADRWLTDFLDAPCRLVYQPEDGVRRVDPKYAEPSDQTRFADGFPFLITSSASLHSLNEAMEHELPMTRFRPNLVIGGCSAYAEDCWREIAINGIHFRLPKPCSRCNVPAIDQDTAETGKEPLLTLKHLRRWNNQIYFGQNALHDGPGELTVGDSMQIISTGARQPPLPAIG</sequence>
<protein>
    <submittedName>
        <fullName evidence="2">MOSC N-terminal beta barrel domain-containing protein</fullName>
    </submittedName>
</protein>
<dbReference type="GO" id="GO:0003824">
    <property type="term" value="F:catalytic activity"/>
    <property type="evidence" value="ECO:0007669"/>
    <property type="project" value="InterPro"/>
</dbReference>
<dbReference type="Pfam" id="PF03476">
    <property type="entry name" value="MOSC_N"/>
    <property type="match status" value="1"/>
</dbReference>
<dbReference type="RefSeq" id="WP_305906926.1">
    <property type="nucleotide sequence ID" value="NZ_CP157743.1"/>
</dbReference>
<dbReference type="EMBL" id="CP157743">
    <property type="protein sequence ID" value="XBS20305.1"/>
    <property type="molecule type" value="Genomic_DNA"/>
</dbReference>
<evidence type="ECO:0000313" key="2">
    <source>
        <dbReference type="EMBL" id="XBS20305.1"/>
    </source>
</evidence>
<keyword evidence="3" id="KW-1185">Reference proteome</keyword>
<feature type="domain" description="MOSC" evidence="1">
    <location>
        <begin position="120"/>
        <end position="265"/>
    </location>
</feature>
<gene>
    <name evidence="2" type="ORF">Q9L42_018460</name>
</gene>